<dbReference type="InterPro" id="IPR050250">
    <property type="entry name" value="Macrolide_Exporter_MacB"/>
</dbReference>
<evidence type="ECO:0000256" key="1">
    <source>
        <dbReference type="ARBA" id="ARBA00004651"/>
    </source>
</evidence>
<dbReference type="PANTHER" id="PTHR30572:SF4">
    <property type="entry name" value="ABC TRANSPORTER PERMEASE YTRF"/>
    <property type="match status" value="1"/>
</dbReference>
<evidence type="ECO:0000256" key="6">
    <source>
        <dbReference type="ARBA" id="ARBA00038076"/>
    </source>
</evidence>
<evidence type="ECO:0000256" key="7">
    <source>
        <dbReference type="SAM" id="Phobius"/>
    </source>
</evidence>
<evidence type="ECO:0000256" key="3">
    <source>
        <dbReference type="ARBA" id="ARBA00022692"/>
    </source>
</evidence>
<feature type="domain" description="ABC3 transporter permease C-terminal" evidence="8">
    <location>
        <begin position="330"/>
        <end position="442"/>
    </location>
</feature>
<comment type="caution">
    <text evidence="10">The sequence shown here is derived from an EMBL/GenBank/DDBJ whole genome shotgun (WGS) entry which is preliminary data.</text>
</comment>
<dbReference type="Proteomes" id="UP000222106">
    <property type="component" value="Unassembled WGS sequence"/>
</dbReference>
<reference evidence="10 11" key="1">
    <citation type="submission" date="2017-10" db="EMBL/GenBank/DDBJ databases">
        <title>Sequencing the genomes of 1000 actinobacteria strains.</title>
        <authorList>
            <person name="Klenk H.-P."/>
        </authorList>
    </citation>
    <scope>NUCLEOTIDE SEQUENCE [LARGE SCALE GENOMIC DNA]</scope>
    <source>
        <strain evidence="10 11">DSM 21838</strain>
    </source>
</reference>
<evidence type="ECO:0000256" key="2">
    <source>
        <dbReference type="ARBA" id="ARBA00022475"/>
    </source>
</evidence>
<keyword evidence="5 7" id="KW-0472">Membrane</keyword>
<keyword evidence="11" id="KW-1185">Reference proteome</keyword>
<keyword evidence="2" id="KW-1003">Cell membrane</keyword>
<dbReference type="InterPro" id="IPR025857">
    <property type="entry name" value="MacB_PCD"/>
</dbReference>
<gene>
    <name evidence="10" type="ORF">ATJ97_0519</name>
</gene>
<dbReference type="GO" id="GO:0005886">
    <property type="term" value="C:plasma membrane"/>
    <property type="evidence" value="ECO:0007669"/>
    <property type="project" value="UniProtKB-SubCell"/>
</dbReference>
<comment type="subcellular location">
    <subcellularLocation>
        <location evidence="1">Cell membrane</location>
        <topology evidence="1">Multi-pass membrane protein</topology>
    </subcellularLocation>
</comment>
<proteinExistence type="inferred from homology"/>
<protein>
    <submittedName>
        <fullName evidence="10">Putative ABC transport system permease protein</fullName>
    </submittedName>
</protein>
<evidence type="ECO:0000313" key="11">
    <source>
        <dbReference type="Proteomes" id="UP000222106"/>
    </source>
</evidence>
<evidence type="ECO:0000256" key="4">
    <source>
        <dbReference type="ARBA" id="ARBA00022989"/>
    </source>
</evidence>
<feature type="transmembrane region" description="Helical" evidence="7">
    <location>
        <begin position="325"/>
        <end position="350"/>
    </location>
</feature>
<keyword evidence="4 7" id="KW-1133">Transmembrane helix</keyword>
<dbReference type="AlphaFoldDB" id="A0A2A9EIG7"/>
<feature type="transmembrane region" description="Helical" evidence="7">
    <location>
        <begin position="415"/>
        <end position="435"/>
    </location>
</feature>
<evidence type="ECO:0000313" key="10">
    <source>
        <dbReference type="EMBL" id="PFG38049.1"/>
    </source>
</evidence>
<dbReference type="OrthoDB" id="9780560at2"/>
<evidence type="ECO:0000259" key="9">
    <source>
        <dbReference type="Pfam" id="PF12704"/>
    </source>
</evidence>
<evidence type="ECO:0000259" key="8">
    <source>
        <dbReference type="Pfam" id="PF02687"/>
    </source>
</evidence>
<keyword evidence="3 7" id="KW-0812">Transmembrane</keyword>
<feature type="transmembrane region" description="Helical" evidence="7">
    <location>
        <begin position="70"/>
        <end position="91"/>
    </location>
</feature>
<dbReference type="EMBL" id="PDJI01000004">
    <property type="protein sequence ID" value="PFG38049.1"/>
    <property type="molecule type" value="Genomic_DNA"/>
</dbReference>
<accession>A0A2A9EIG7</accession>
<feature type="domain" description="MacB-like periplasmic core" evidence="9">
    <location>
        <begin position="71"/>
        <end position="274"/>
    </location>
</feature>
<feature type="transmembrane region" description="Helical" evidence="7">
    <location>
        <begin position="381"/>
        <end position="403"/>
    </location>
</feature>
<comment type="similarity">
    <text evidence="6">Belongs to the ABC-4 integral membrane protein family.</text>
</comment>
<dbReference type="InterPro" id="IPR003838">
    <property type="entry name" value="ABC3_permease_C"/>
</dbReference>
<dbReference type="Pfam" id="PF12704">
    <property type="entry name" value="MacB_PCD"/>
    <property type="match status" value="1"/>
</dbReference>
<name>A0A2A9EIG7_9MICO</name>
<dbReference type="GO" id="GO:0022857">
    <property type="term" value="F:transmembrane transporter activity"/>
    <property type="evidence" value="ECO:0007669"/>
    <property type="project" value="TreeGrafter"/>
</dbReference>
<dbReference type="PANTHER" id="PTHR30572">
    <property type="entry name" value="MEMBRANE COMPONENT OF TRANSPORTER-RELATED"/>
    <property type="match status" value="1"/>
</dbReference>
<evidence type="ECO:0000256" key="5">
    <source>
        <dbReference type="ARBA" id="ARBA00023136"/>
    </source>
</evidence>
<sequence length="451" mass="46592">MLRAPRKRPLFLRRPARLRRSVSLLRAPRLLRRRARPTLVVPRGAALDRFGLRDLLAEAAHGIGARPARLLLTIVGTVLGIGSLVVTVGLAQTAAGQVARQFDAVAATQVVIEPRTTGSDSQRRAVGRIPWDVEDRISRLAGVEQVGAVSTVDVGTAAISAVPVNDPSAPALARPPVLAATPGLLDSVRGTISTGRWFDAGHDARGDRVVVLGSRAAQRLGVSRVDRQPSVFIGDRPYTVMGIIGTVERRSDLIDAVVLPVGTARHDFALGGLEQAQVTISIGAGPVVAAQAPIALDPGAPEAVDVQVPPPPSAVRDDVQADINAVFLALGGVALLVGGLGIANVTLLSVRERVGEIGLRRALGATTRDVARQFLTESATIGLLGGLVGAALGVGVVVVVSLTKEWTPILDDVTVVLSALLGGVIGLLAGAYPAIRAAKIEPIAALRGGGT</sequence>
<organism evidence="10 11">
    <name type="scientific">Georgenia soli</name>
    <dbReference type="NCBI Taxonomy" id="638953"/>
    <lineage>
        <taxon>Bacteria</taxon>
        <taxon>Bacillati</taxon>
        <taxon>Actinomycetota</taxon>
        <taxon>Actinomycetes</taxon>
        <taxon>Micrococcales</taxon>
        <taxon>Bogoriellaceae</taxon>
        <taxon>Georgenia</taxon>
    </lineage>
</organism>
<dbReference type="Pfam" id="PF02687">
    <property type="entry name" value="FtsX"/>
    <property type="match status" value="1"/>
</dbReference>